<evidence type="ECO:0000313" key="8">
    <source>
        <dbReference type="EMBL" id="HIW05785.1"/>
    </source>
</evidence>
<evidence type="ECO:0000256" key="5">
    <source>
        <dbReference type="ARBA" id="ARBA00023136"/>
    </source>
</evidence>
<evidence type="ECO:0000256" key="1">
    <source>
        <dbReference type="ARBA" id="ARBA00004651"/>
    </source>
</evidence>
<dbReference type="GO" id="GO:0005886">
    <property type="term" value="C:plasma membrane"/>
    <property type="evidence" value="ECO:0007669"/>
    <property type="project" value="UniProtKB-SubCell"/>
</dbReference>
<reference evidence="8" key="2">
    <citation type="submission" date="2021-04" db="EMBL/GenBank/DDBJ databases">
        <authorList>
            <person name="Gilroy R."/>
        </authorList>
    </citation>
    <scope>NUCLEOTIDE SEQUENCE</scope>
    <source>
        <strain evidence="8">CHK160-9182</strain>
    </source>
</reference>
<dbReference type="PANTHER" id="PTHR32322">
    <property type="entry name" value="INNER MEMBRANE TRANSPORTER"/>
    <property type="match status" value="1"/>
</dbReference>
<reference evidence="8" key="1">
    <citation type="journal article" date="2021" name="PeerJ">
        <title>Extensive microbial diversity within the chicken gut microbiome revealed by metagenomics and culture.</title>
        <authorList>
            <person name="Gilroy R."/>
            <person name="Ravi A."/>
            <person name="Getino M."/>
            <person name="Pursley I."/>
            <person name="Horton D.L."/>
            <person name="Alikhan N.F."/>
            <person name="Baker D."/>
            <person name="Gharbi K."/>
            <person name="Hall N."/>
            <person name="Watson M."/>
            <person name="Adriaenssens E.M."/>
            <person name="Foster-Nyarko E."/>
            <person name="Jarju S."/>
            <person name="Secka A."/>
            <person name="Antonio M."/>
            <person name="Oren A."/>
            <person name="Chaudhuri R.R."/>
            <person name="La Ragione R."/>
            <person name="Hildebrand F."/>
            <person name="Pallen M.J."/>
        </authorList>
    </citation>
    <scope>NUCLEOTIDE SEQUENCE</scope>
    <source>
        <strain evidence="8">CHK160-9182</strain>
    </source>
</reference>
<feature type="transmembrane region" description="Helical" evidence="6">
    <location>
        <begin position="38"/>
        <end position="58"/>
    </location>
</feature>
<keyword evidence="4 6" id="KW-1133">Transmembrane helix</keyword>
<feature type="transmembrane region" description="Helical" evidence="6">
    <location>
        <begin position="130"/>
        <end position="147"/>
    </location>
</feature>
<gene>
    <name evidence="8" type="ORF">H9889_00435</name>
</gene>
<keyword evidence="5 6" id="KW-0472">Membrane</keyword>
<dbReference type="PANTHER" id="PTHR32322:SF18">
    <property type="entry name" value="S-ADENOSYLMETHIONINE_S-ADENOSYLHOMOCYSTEINE TRANSPORTER"/>
    <property type="match status" value="1"/>
</dbReference>
<feature type="transmembrane region" description="Helical" evidence="6">
    <location>
        <begin position="282"/>
        <end position="300"/>
    </location>
</feature>
<comment type="caution">
    <text evidence="8">The sequence shown here is derived from an EMBL/GenBank/DDBJ whole genome shotgun (WGS) entry which is preliminary data.</text>
</comment>
<sequence>MASRQNLLYGALLLIIASASWGAMFPVAAEIFKVISPFYFTLLRYVPVALLLAVILYFKEGAAAFKTEGHTFMIWFFGSMGFTVYNLLIFIGQDQLGDPGVLIASIMEASVPIISAMVMWAYYRARPSNFTLGTILIAFVGVLFVVTNGDFSTILGGGRLMPLFLLFLAALGWALYTIGGSRLPRWSVLRYSTLSIIYGMGTTVAVVIAGTLMGKIEVPTVTEIISVKYHLLFMILLPGLFALLGWNKGVQILTPINAVLFINLAPVTTIIIRMIQGHSIQPFELMGVAIVCSMIIANNLHNRYLQHRATVKKNHRKTETPACTHKTEQAIYCEETGKELGTTLDGLDTARY</sequence>
<feature type="transmembrane region" description="Helical" evidence="6">
    <location>
        <begin position="103"/>
        <end position="123"/>
    </location>
</feature>
<evidence type="ECO:0000256" key="3">
    <source>
        <dbReference type="ARBA" id="ARBA00022692"/>
    </source>
</evidence>
<dbReference type="InterPro" id="IPR000620">
    <property type="entry name" value="EamA_dom"/>
</dbReference>
<feature type="domain" description="EamA" evidence="7">
    <location>
        <begin position="9"/>
        <end position="146"/>
    </location>
</feature>
<dbReference type="InterPro" id="IPR050638">
    <property type="entry name" value="AA-Vitamin_Transporters"/>
</dbReference>
<protein>
    <submittedName>
        <fullName evidence="8">DMT family transporter</fullName>
    </submittedName>
</protein>
<feature type="domain" description="EamA" evidence="7">
    <location>
        <begin position="163"/>
        <end position="293"/>
    </location>
</feature>
<dbReference type="AlphaFoldDB" id="A0A9D1Q2X5"/>
<proteinExistence type="predicted"/>
<dbReference type="Pfam" id="PF00892">
    <property type="entry name" value="EamA"/>
    <property type="match status" value="2"/>
</dbReference>
<comment type="subcellular location">
    <subcellularLocation>
        <location evidence="1">Cell membrane</location>
        <topology evidence="1">Multi-pass membrane protein</topology>
    </subcellularLocation>
</comment>
<organism evidence="8 9">
    <name type="scientific">Candidatus Ignatzschineria merdigallinarum</name>
    <dbReference type="NCBI Taxonomy" id="2838621"/>
    <lineage>
        <taxon>Bacteria</taxon>
        <taxon>Pseudomonadati</taxon>
        <taxon>Pseudomonadota</taxon>
        <taxon>Gammaproteobacteria</taxon>
        <taxon>Cardiobacteriales</taxon>
        <taxon>Ignatzschineriaceae</taxon>
        <taxon>Ignatzschineria</taxon>
    </lineage>
</organism>
<feature type="transmembrane region" description="Helical" evidence="6">
    <location>
        <begin position="159"/>
        <end position="176"/>
    </location>
</feature>
<dbReference type="Proteomes" id="UP000823934">
    <property type="component" value="Unassembled WGS sequence"/>
</dbReference>
<dbReference type="EMBL" id="DXHP01000010">
    <property type="protein sequence ID" value="HIW05785.1"/>
    <property type="molecule type" value="Genomic_DNA"/>
</dbReference>
<feature type="transmembrane region" description="Helical" evidence="6">
    <location>
        <begin position="229"/>
        <end position="246"/>
    </location>
</feature>
<feature type="transmembrane region" description="Helical" evidence="6">
    <location>
        <begin position="70"/>
        <end position="91"/>
    </location>
</feature>
<evidence type="ECO:0000259" key="7">
    <source>
        <dbReference type="Pfam" id="PF00892"/>
    </source>
</evidence>
<accession>A0A9D1Q2X5</accession>
<feature type="transmembrane region" description="Helical" evidence="6">
    <location>
        <begin position="188"/>
        <end position="209"/>
    </location>
</feature>
<evidence type="ECO:0000256" key="6">
    <source>
        <dbReference type="SAM" id="Phobius"/>
    </source>
</evidence>
<name>A0A9D1Q2X5_9GAMM</name>
<evidence type="ECO:0000313" key="9">
    <source>
        <dbReference type="Proteomes" id="UP000823934"/>
    </source>
</evidence>
<keyword evidence="2" id="KW-1003">Cell membrane</keyword>
<keyword evidence="3 6" id="KW-0812">Transmembrane</keyword>
<evidence type="ECO:0000256" key="4">
    <source>
        <dbReference type="ARBA" id="ARBA00022989"/>
    </source>
</evidence>
<evidence type="ECO:0000256" key="2">
    <source>
        <dbReference type="ARBA" id="ARBA00022475"/>
    </source>
</evidence>
<feature type="transmembrane region" description="Helical" evidence="6">
    <location>
        <begin position="258"/>
        <end position="276"/>
    </location>
</feature>